<name>A0A6C0CTC6_9ZZZZ</name>
<dbReference type="Gene3D" id="3.30.420.10">
    <property type="entry name" value="Ribonuclease H-like superfamily/Ribonuclease H"/>
    <property type="match status" value="1"/>
</dbReference>
<dbReference type="InterPro" id="IPR013520">
    <property type="entry name" value="Ribonucl_H"/>
</dbReference>
<dbReference type="SMART" id="SM00479">
    <property type="entry name" value="EXOIII"/>
    <property type="match status" value="1"/>
</dbReference>
<protein>
    <recommendedName>
        <fullName evidence="4">Exonuclease domain-containing protein</fullName>
    </recommendedName>
</protein>
<dbReference type="CDD" id="cd06127">
    <property type="entry name" value="DEDDh"/>
    <property type="match status" value="1"/>
</dbReference>
<dbReference type="PANTHER" id="PTHR30231:SF4">
    <property type="entry name" value="PROTEIN NEN2"/>
    <property type="match status" value="1"/>
</dbReference>
<evidence type="ECO:0000256" key="1">
    <source>
        <dbReference type="ARBA" id="ARBA00022722"/>
    </source>
</evidence>
<sequence length="196" mass="22802">MKKYLVFDTETTGLPPYHKVKNSKEIASPIKYLKHWDECRVVEIAWLLYDEEGTCLKKENFIIQPKDFIIPDEVSRIHGITQEIAIKKGIEIEFVLSMFTSDLVDANYLVAHNMDFDYNVLLAEWLRYTPSTVESFINISKICTMKDFLNPNERWSKLADLYYKCTNKPFFQQHRALGDAMACGSILFKLINKAST</sequence>
<dbReference type="InterPro" id="IPR036397">
    <property type="entry name" value="RNaseH_sf"/>
</dbReference>
<reference evidence="5" key="1">
    <citation type="journal article" date="2020" name="Nature">
        <title>Giant virus diversity and host interactions through global metagenomics.</title>
        <authorList>
            <person name="Schulz F."/>
            <person name="Roux S."/>
            <person name="Paez-Espino D."/>
            <person name="Jungbluth S."/>
            <person name="Walsh D.A."/>
            <person name="Denef V.J."/>
            <person name="McMahon K.D."/>
            <person name="Konstantinidis K.T."/>
            <person name="Eloe-Fadrosh E.A."/>
            <person name="Kyrpides N.C."/>
            <person name="Woyke T."/>
        </authorList>
    </citation>
    <scope>NUCLEOTIDE SEQUENCE</scope>
    <source>
        <strain evidence="5">GVMAG-M-3300021962-46</strain>
    </source>
</reference>
<dbReference type="InterPro" id="IPR012337">
    <property type="entry name" value="RNaseH-like_sf"/>
</dbReference>
<evidence type="ECO:0000259" key="4">
    <source>
        <dbReference type="SMART" id="SM00479"/>
    </source>
</evidence>
<dbReference type="SUPFAM" id="SSF53098">
    <property type="entry name" value="Ribonuclease H-like"/>
    <property type="match status" value="1"/>
</dbReference>
<evidence type="ECO:0000256" key="3">
    <source>
        <dbReference type="ARBA" id="ARBA00022839"/>
    </source>
</evidence>
<dbReference type="PANTHER" id="PTHR30231">
    <property type="entry name" value="DNA POLYMERASE III SUBUNIT EPSILON"/>
    <property type="match status" value="1"/>
</dbReference>
<keyword evidence="3" id="KW-0269">Exonuclease</keyword>
<dbReference type="Pfam" id="PF00929">
    <property type="entry name" value="RNase_T"/>
    <property type="match status" value="1"/>
</dbReference>
<keyword evidence="1" id="KW-0540">Nuclease</keyword>
<keyword evidence="2" id="KW-0378">Hydrolase</keyword>
<evidence type="ECO:0000313" key="5">
    <source>
        <dbReference type="EMBL" id="QHT06964.1"/>
    </source>
</evidence>
<organism evidence="5">
    <name type="scientific">viral metagenome</name>
    <dbReference type="NCBI Taxonomy" id="1070528"/>
    <lineage>
        <taxon>unclassified sequences</taxon>
        <taxon>metagenomes</taxon>
        <taxon>organismal metagenomes</taxon>
    </lineage>
</organism>
<dbReference type="AlphaFoldDB" id="A0A6C0CTC6"/>
<evidence type="ECO:0000256" key="2">
    <source>
        <dbReference type="ARBA" id="ARBA00022801"/>
    </source>
</evidence>
<dbReference type="EMBL" id="MN739479">
    <property type="protein sequence ID" value="QHT06964.1"/>
    <property type="molecule type" value="Genomic_DNA"/>
</dbReference>
<dbReference type="GO" id="GO:0003676">
    <property type="term" value="F:nucleic acid binding"/>
    <property type="evidence" value="ECO:0007669"/>
    <property type="project" value="InterPro"/>
</dbReference>
<dbReference type="GO" id="GO:0008408">
    <property type="term" value="F:3'-5' exonuclease activity"/>
    <property type="evidence" value="ECO:0007669"/>
    <property type="project" value="TreeGrafter"/>
</dbReference>
<accession>A0A6C0CTC6</accession>
<proteinExistence type="predicted"/>
<feature type="domain" description="Exonuclease" evidence="4">
    <location>
        <begin position="3"/>
        <end position="196"/>
    </location>
</feature>